<proteinExistence type="predicted"/>
<sequence>AKHVYKLNPESSREDQLEKNALVALNSILLESMRCFATRSQRFMDAYHRSLDRRQAAWAARKYRGHRVLPESIMNDIEKAFQT</sequence>
<protein>
    <submittedName>
        <fullName evidence="1">Uncharacterized protein</fullName>
    </submittedName>
</protein>
<name>A0A067P5P3_PLEO1</name>
<dbReference type="OrthoDB" id="2416294at2759"/>
<dbReference type="EMBL" id="KL198005">
    <property type="protein sequence ID" value="KDQ31717.1"/>
    <property type="molecule type" value="Genomic_DNA"/>
</dbReference>
<gene>
    <name evidence="1" type="ORF">PLEOSDRAFT_1034218</name>
</gene>
<reference evidence="2" key="1">
    <citation type="journal article" date="2014" name="Proc. Natl. Acad. Sci. U.S.A.">
        <title>Extensive sampling of basidiomycete genomes demonstrates inadequacy of the white-rot/brown-rot paradigm for wood decay fungi.</title>
        <authorList>
            <person name="Riley R."/>
            <person name="Salamov A.A."/>
            <person name="Brown D.W."/>
            <person name="Nagy L.G."/>
            <person name="Floudas D."/>
            <person name="Held B.W."/>
            <person name="Levasseur A."/>
            <person name="Lombard V."/>
            <person name="Morin E."/>
            <person name="Otillar R."/>
            <person name="Lindquist E.A."/>
            <person name="Sun H."/>
            <person name="LaButti K.M."/>
            <person name="Schmutz J."/>
            <person name="Jabbour D."/>
            <person name="Luo H."/>
            <person name="Baker S.E."/>
            <person name="Pisabarro A.G."/>
            <person name="Walton J.D."/>
            <person name="Blanchette R.A."/>
            <person name="Henrissat B."/>
            <person name="Martin F."/>
            <person name="Cullen D."/>
            <person name="Hibbett D.S."/>
            <person name="Grigoriev I.V."/>
        </authorList>
    </citation>
    <scope>NUCLEOTIDE SEQUENCE [LARGE SCALE GENOMIC DNA]</scope>
    <source>
        <strain evidence="2">PC15</strain>
    </source>
</reference>
<accession>A0A067P5P3</accession>
<organism evidence="1 2">
    <name type="scientific">Pleurotus ostreatus (strain PC15)</name>
    <name type="common">Oyster mushroom</name>
    <dbReference type="NCBI Taxonomy" id="1137138"/>
    <lineage>
        <taxon>Eukaryota</taxon>
        <taxon>Fungi</taxon>
        <taxon>Dikarya</taxon>
        <taxon>Basidiomycota</taxon>
        <taxon>Agaricomycotina</taxon>
        <taxon>Agaricomycetes</taxon>
        <taxon>Agaricomycetidae</taxon>
        <taxon>Agaricales</taxon>
        <taxon>Pleurotineae</taxon>
        <taxon>Pleurotaceae</taxon>
        <taxon>Pleurotus</taxon>
    </lineage>
</organism>
<dbReference type="InParanoid" id="A0A067P5P3"/>
<evidence type="ECO:0000313" key="2">
    <source>
        <dbReference type="Proteomes" id="UP000027073"/>
    </source>
</evidence>
<evidence type="ECO:0000313" key="1">
    <source>
        <dbReference type="EMBL" id="KDQ31717.1"/>
    </source>
</evidence>
<dbReference type="Proteomes" id="UP000027073">
    <property type="component" value="Unassembled WGS sequence"/>
</dbReference>
<dbReference type="VEuPathDB" id="FungiDB:PLEOSDRAFT_1034218"/>
<dbReference type="AlphaFoldDB" id="A0A067P5P3"/>
<feature type="non-terminal residue" evidence="1">
    <location>
        <position position="1"/>
    </location>
</feature>
<dbReference type="HOGENOM" id="CLU_005726_8_2_1"/>